<dbReference type="AlphaFoldDB" id="A0A1W9KNM6"/>
<gene>
    <name evidence="1" type="ORF">BWK72_20700</name>
</gene>
<dbReference type="EMBL" id="MTEI01000038">
    <property type="protein sequence ID" value="OQW85755.1"/>
    <property type="molecule type" value="Genomic_DNA"/>
</dbReference>
<evidence type="ECO:0000313" key="2">
    <source>
        <dbReference type="Proteomes" id="UP000192505"/>
    </source>
</evidence>
<sequence>MDKSPNQLKTMQTETTQPQAFILKAKSGQWSWELHIDGELHQAGAGYDTEGDAIEGLYEANSHIEGINLVLSKDAGHAPL</sequence>
<name>A0A1W9KNM6_9BURK</name>
<accession>A0A1W9KNM6</accession>
<protein>
    <recommendedName>
        <fullName evidence="3">DUF1508 domain-containing protein</fullName>
    </recommendedName>
</protein>
<comment type="caution">
    <text evidence="1">The sequence shown here is derived from an EMBL/GenBank/DDBJ whole genome shotgun (WGS) entry which is preliminary data.</text>
</comment>
<organism evidence="1 2">
    <name type="scientific">Rhodoferax ferrireducens</name>
    <dbReference type="NCBI Taxonomy" id="192843"/>
    <lineage>
        <taxon>Bacteria</taxon>
        <taxon>Pseudomonadati</taxon>
        <taxon>Pseudomonadota</taxon>
        <taxon>Betaproteobacteria</taxon>
        <taxon>Burkholderiales</taxon>
        <taxon>Comamonadaceae</taxon>
        <taxon>Rhodoferax</taxon>
    </lineage>
</organism>
<evidence type="ECO:0008006" key="3">
    <source>
        <dbReference type="Google" id="ProtNLM"/>
    </source>
</evidence>
<evidence type="ECO:0000313" key="1">
    <source>
        <dbReference type="EMBL" id="OQW85755.1"/>
    </source>
</evidence>
<proteinExistence type="predicted"/>
<dbReference type="Proteomes" id="UP000192505">
    <property type="component" value="Unassembled WGS sequence"/>
</dbReference>
<reference evidence="1 2" key="1">
    <citation type="submission" date="2017-01" db="EMBL/GenBank/DDBJ databases">
        <title>Novel large sulfur bacteria in the metagenomes of groundwater-fed chemosynthetic microbial mats in the Lake Huron basin.</title>
        <authorList>
            <person name="Sharrar A.M."/>
            <person name="Flood B.E."/>
            <person name="Bailey J.V."/>
            <person name="Jones D.S."/>
            <person name="Biddanda B."/>
            <person name="Ruberg S.A."/>
            <person name="Marcus D.N."/>
            <person name="Dick G.J."/>
        </authorList>
    </citation>
    <scope>NUCLEOTIDE SEQUENCE [LARGE SCALE GENOMIC DNA]</scope>
    <source>
        <strain evidence="1">A7</strain>
    </source>
</reference>